<evidence type="ECO:0000313" key="8">
    <source>
        <dbReference type="Proteomes" id="UP000182690"/>
    </source>
</evidence>
<dbReference type="AlphaFoldDB" id="A0A1H0XZV0"/>
<feature type="transmembrane region" description="Helical" evidence="5">
    <location>
        <begin position="277"/>
        <end position="298"/>
    </location>
</feature>
<keyword evidence="3 5" id="KW-1133">Transmembrane helix</keyword>
<feature type="transmembrane region" description="Helical" evidence="5">
    <location>
        <begin position="240"/>
        <end position="256"/>
    </location>
</feature>
<proteinExistence type="predicted"/>
<feature type="transmembrane region" description="Helical" evidence="5">
    <location>
        <begin position="166"/>
        <end position="188"/>
    </location>
</feature>
<feature type="transmembrane region" description="Helical" evidence="5">
    <location>
        <begin position="216"/>
        <end position="234"/>
    </location>
</feature>
<feature type="transmembrane region" description="Helical" evidence="5">
    <location>
        <begin position="114"/>
        <end position="133"/>
    </location>
</feature>
<dbReference type="Pfam" id="PF13515">
    <property type="entry name" value="FUSC_2"/>
    <property type="match status" value="1"/>
</dbReference>
<comment type="subcellular location">
    <subcellularLocation>
        <location evidence="1">Membrane</location>
        <topology evidence="1">Multi-pass membrane protein</topology>
    </subcellularLocation>
</comment>
<feature type="transmembrane region" description="Helical" evidence="5">
    <location>
        <begin position="90"/>
        <end position="108"/>
    </location>
</feature>
<evidence type="ECO:0000256" key="5">
    <source>
        <dbReference type="SAM" id="Phobius"/>
    </source>
</evidence>
<feature type="transmembrane region" description="Helical" evidence="5">
    <location>
        <begin position="140"/>
        <end position="160"/>
    </location>
</feature>
<dbReference type="Proteomes" id="UP000182690">
    <property type="component" value="Unassembled WGS sequence"/>
</dbReference>
<dbReference type="GO" id="GO:0016020">
    <property type="term" value="C:membrane"/>
    <property type="evidence" value="ECO:0007669"/>
    <property type="project" value="UniProtKB-SubCell"/>
</dbReference>
<name>A0A1H0XZV0_9MICO</name>
<organism evidence="7 8">
    <name type="scientific">Leucobacter chromiiresistens</name>
    <dbReference type="NCBI Taxonomy" id="1079994"/>
    <lineage>
        <taxon>Bacteria</taxon>
        <taxon>Bacillati</taxon>
        <taxon>Actinomycetota</taxon>
        <taxon>Actinomycetes</taxon>
        <taxon>Micrococcales</taxon>
        <taxon>Microbacteriaceae</taxon>
        <taxon>Leucobacter</taxon>
    </lineage>
</organism>
<feature type="domain" description="Integral membrane bound transporter" evidence="6">
    <location>
        <begin position="230"/>
        <end position="354"/>
    </location>
</feature>
<sequence length="368" mass="37708">MAEAVGDGDPARPDRRTPPTAVIKAVRSLFEMPAGPGPRLWIALRAALSIGVPFGALTALGYEGVGLQTAAGAFVALFAAGLAAAERAKVLPFVALALIASAALGAALSPWPVLLGVGLVVVAGATSALSFAFRLGPPGPVFFVLSYGLAGNITAVVDGQRVNSPLVLIAALSGGALFSYLLALAPLLRGSERAKPVRPLGELLPGPWLGSGELRLILRILIVSVAGTAVTMLWIDPHRAYWTVSAGVAVIGLSAVRRHSLARGLHRTVGTLVGAGVYLAIAPLGAIPFALVLLLTGLQFIIELVVVRNYALALVFITPLVLLLTGAAAGGGDLMGAAAERVLDTLIGSAIAVATARLHRRVTQDRRE</sequence>
<evidence type="ECO:0000313" key="7">
    <source>
        <dbReference type="EMBL" id="SDQ08331.1"/>
    </source>
</evidence>
<evidence type="ECO:0000256" key="4">
    <source>
        <dbReference type="ARBA" id="ARBA00023136"/>
    </source>
</evidence>
<evidence type="ECO:0000256" key="2">
    <source>
        <dbReference type="ARBA" id="ARBA00022692"/>
    </source>
</evidence>
<protein>
    <submittedName>
        <fullName evidence="7">Fusaric acid resistance protein-like</fullName>
    </submittedName>
</protein>
<feature type="transmembrane region" description="Helical" evidence="5">
    <location>
        <begin position="310"/>
        <end position="331"/>
    </location>
</feature>
<evidence type="ECO:0000259" key="6">
    <source>
        <dbReference type="Pfam" id="PF13515"/>
    </source>
</evidence>
<feature type="transmembrane region" description="Helical" evidence="5">
    <location>
        <begin position="65"/>
        <end position="83"/>
    </location>
</feature>
<keyword evidence="4 5" id="KW-0472">Membrane</keyword>
<dbReference type="eggNOG" id="COG1289">
    <property type="taxonomic scope" value="Bacteria"/>
</dbReference>
<dbReference type="OrthoDB" id="4989419at2"/>
<keyword evidence="2 5" id="KW-0812">Transmembrane</keyword>
<dbReference type="STRING" id="1079994.SAMN04488565_0369"/>
<gene>
    <name evidence="7" type="ORF">SAMN04488565_0369</name>
</gene>
<dbReference type="EMBL" id="FNKB01000001">
    <property type="protein sequence ID" value="SDQ08331.1"/>
    <property type="molecule type" value="Genomic_DNA"/>
</dbReference>
<dbReference type="RefSeq" id="WP_010155868.1">
    <property type="nucleotide sequence ID" value="NZ_FNKB01000001.1"/>
</dbReference>
<evidence type="ECO:0000256" key="3">
    <source>
        <dbReference type="ARBA" id="ARBA00022989"/>
    </source>
</evidence>
<reference evidence="7 8" key="1">
    <citation type="submission" date="2016-10" db="EMBL/GenBank/DDBJ databases">
        <authorList>
            <person name="de Groot N.N."/>
        </authorList>
    </citation>
    <scope>NUCLEOTIDE SEQUENCE [LARGE SCALE GENOMIC DNA]</scope>
    <source>
        <strain evidence="7 8">DSM 22788</strain>
    </source>
</reference>
<evidence type="ECO:0000256" key="1">
    <source>
        <dbReference type="ARBA" id="ARBA00004141"/>
    </source>
</evidence>
<accession>A0A1H0XZV0</accession>
<dbReference type="InterPro" id="IPR049453">
    <property type="entry name" value="Memb_transporter_dom"/>
</dbReference>